<feature type="non-terminal residue" evidence="1">
    <location>
        <position position="232"/>
    </location>
</feature>
<accession>A0A0G4H755</accession>
<dbReference type="AlphaFoldDB" id="A0A0G4H755"/>
<reference evidence="1" key="1">
    <citation type="submission" date="2014-11" db="EMBL/GenBank/DDBJ databases">
        <authorList>
            <person name="Otto D Thomas"/>
            <person name="Naeem Raeece"/>
        </authorList>
    </citation>
    <scope>NUCLEOTIDE SEQUENCE</scope>
</reference>
<organism evidence="1">
    <name type="scientific">Chromera velia CCMP2878</name>
    <dbReference type="NCBI Taxonomy" id="1169474"/>
    <lineage>
        <taxon>Eukaryota</taxon>
        <taxon>Sar</taxon>
        <taxon>Alveolata</taxon>
        <taxon>Colpodellida</taxon>
        <taxon>Chromeraceae</taxon>
        <taxon>Chromera</taxon>
    </lineage>
</organism>
<proteinExistence type="predicted"/>
<protein>
    <submittedName>
        <fullName evidence="1">Uncharacterized protein</fullName>
    </submittedName>
</protein>
<sequence>MKWSKSFTPHQAARLFSALAKGAQRKKETSKKHTHLSGDETVVCFFDKDDCTGMGGCTKLDFCGAHYEFDDGNQTGSPTGAPPPSLLSLNANLKRSLRRRSEPECPPCPPCGGGEGPTSFPYGPGPTPYPYGPGPSPYPGDGFKAGYDTTITCECSCGYEKKTYSKPVFKGSLKISVVGGSLKGFFFDDKKTCEGEADEEVVAGPLDTQTVREGGRLAFFVKGPFRCLSTCV</sequence>
<evidence type="ECO:0000313" key="1">
    <source>
        <dbReference type="EMBL" id="CEM39726.1"/>
    </source>
</evidence>
<name>A0A0G4H755_9ALVE</name>
<gene>
    <name evidence="1" type="ORF">Cvel_24992</name>
</gene>
<dbReference type="EMBL" id="CDMZ01001951">
    <property type="protein sequence ID" value="CEM39726.1"/>
    <property type="molecule type" value="Genomic_DNA"/>
</dbReference>